<protein>
    <submittedName>
        <fullName evidence="3">Uncharacterized protein</fullName>
    </submittedName>
</protein>
<dbReference type="GeneID" id="17287267"/>
<keyword evidence="2" id="KW-0677">Repeat</keyword>
<dbReference type="HOGENOM" id="CLU_062444_0_0_1"/>
<keyword evidence="1" id="KW-0433">Leucine-rich repeat</keyword>
<dbReference type="Gene3D" id="3.80.10.10">
    <property type="entry name" value="Ribonuclease Inhibitor"/>
    <property type="match status" value="2"/>
</dbReference>
<evidence type="ECO:0000313" key="4">
    <source>
        <dbReference type="Proteomes" id="UP000013827"/>
    </source>
</evidence>
<dbReference type="InterPro" id="IPR001611">
    <property type="entry name" value="Leu-rich_rpt"/>
</dbReference>
<dbReference type="eggNOG" id="ENOG502S8SX">
    <property type="taxonomic scope" value="Eukaryota"/>
</dbReference>
<dbReference type="OMA" id="RRFLMNW"/>
<dbReference type="AlphaFoldDB" id="A0A0D3L1W2"/>
<name>A0A0D3L1W2_EMIH1</name>
<reference evidence="4" key="1">
    <citation type="journal article" date="2013" name="Nature">
        <title>Pan genome of the phytoplankton Emiliania underpins its global distribution.</title>
        <authorList>
            <person name="Read B.A."/>
            <person name="Kegel J."/>
            <person name="Klute M.J."/>
            <person name="Kuo A."/>
            <person name="Lefebvre S.C."/>
            <person name="Maumus F."/>
            <person name="Mayer C."/>
            <person name="Miller J."/>
            <person name="Monier A."/>
            <person name="Salamov A."/>
            <person name="Young J."/>
            <person name="Aguilar M."/>
            <person name="Claverie J.M."/>
            <person name="Frickenhaus S."/>
            <person name="Gonzalez K."/>
            <person name="Herman E.K."/>
            <person name="Lin Y.C."/>
            <person name="Napier J."/>
            <person name="Ogata H."/>
            <person name="Sarno A.F."/>
            <person name="Shmutz J."/>
            <person name="Schroeder D."/>
            <person name="de Vargas C."/>
            <person name="Verret F."/>
            <person name="von Dassow P."/>
            <person name="Valentin K."/>
            <person name="Van de Peer Y."/>
            <person name="Wheeler G."/>
            <person name="Dacks J.B."/>
            <person name="Delwiche C.F."/>
            <person name="Dyhrman S.T."/>
            <person name="Glockner G."/>
            <person name="John U."/>
            <person name="Richards T."/>
            <person name="Worden A.Z."/>
            <person name="Zhang X."/>
            <person name="Grigoriev I.V."/>
            <person name="Allen A.E."/>
            <person name="Bidle K."/>
            <person name="Borodovsky M."/>
            <person name="Bowler C."/>
            <person name="Brownlee C."/>
            <person name="Cock J.M."/>
            <person name="Elias M."/>
            <person name="Gladyshev V.N."/>
            <person name="Groth M."/>
            <person name="Guda C."/>
            <person name="Hadaegh A."/>
            <person name="Iglesias-Rodriguez M.D."/>
            <person name="Jenkins J."/>
            <person name="Jones B.M."/>
            <person name="Lawson T."/>
            <person name="Leese F."/>
            <person name="Lindquist E."/>
            <person name="Lobanov A."/>
            <person name="Lomsadze A."/>
            <person name="Malik S.B."/>
            <person name="Marsh M.E."/>
            <person name="Mackinder L."/>
            <person name="Mock T."/>
            <person name="Mueller-Roeber B."/>
            <person name="Pagarete A."/>
            <person name="Parker M."/>
            <person name="Probert I."/>
            <person name="Quesneville H."/>
            <person name="Raines C."/>
            <person name="Rensing S.A."/>
            <person name="Riano-Pachon D.M."/>
            <person name="Richier S."/>
            <person name="Rokitta S."/>
            <person name="Shiraiwa Y."/>
            <person name="Soanes D.M."/>
            <person name="van der Giezen M."/>
            <person name="Wahlund T.M."/>
            <person name="Williams B."/>
            <person name="Wilson W."/>
            <person name="Wolfe G."/>
            <person name="Wurch L.L."/>
        </authorList>
    </citation>
    <scope>NUCLEOTIDE SEQUENCE</scope>
</reference>
<evidence type="ECO:0000313" key="3">
    <source>
        <dbReference type="EnsemblProtists" id="EOD41997"/>
    </source>
</evidence>
<accession>A0A0D3L1W2</accession>
<keyword evidence="4" id="KW-1185">Reference proteome</keyword>
<evidence type="ECO:0000256" key="2">
    <source>
        <dbReference type="ARBA" id="ARBA00022737"/>
    </source>
</evidence>
<dbReference type="RefSeq" id="XP_005794426.1">
    <property type="nucleotide sequence ID" value="XM_005794369.1"/>
</dbReference>
<proteinExistence type="predicted"/>
<dbReference type="SUPFAM" id="SSF52047">
    <property type="entry name" value="RNI-like"/>
    <property type="match status" value="1"/>
</dbReference>
<dbReference type="InterPro" id="IPR032675">
    <property type="entry name" value="LRR_dom_sf"/>
</dbReference>
<dbReference type="CDD" id="cd21340">
    <property type="entry name" value="PPP1R42"/>
    <property type="match status" value="1"/>
</dbReference>
<dbReference type="PROSITE" id="PS51450">
    <property type="entry name" value="LRR"/>
    <property type="match status" value="2"/>
</dbReference>
<reference evidence="3" key="2">
    <citation type="submission" date="2024-10" db="UniProtKB">
        <authorList>
            <consortium name="EnsemblProtists"/>
        </authorList>
    </citation>
    <scope>IDENTIFICATION</scope>
</reference>
<dbReference type="InterPro" id="IPR050836">
    <property type="entry name" value="SDS22/Internalin_LRR"/>
</dbReference>
<dbReference type="Pfam" id="PF13516">
    <property type="entry name" value="LRR_6"/>
    <property type="match status" value="1"/>
</dbReference>
<sequence>MSNDPSQGLEQDEPGDDEDLAQALILRGTKLRPRLGQTPATFQLSIHHLHLSGVGLVGDLSLLRWAPGLQVLYVYDNRLSSLRGLGSLPRLSHVYASNNHCEELGFEAGAALEHINLHGNRIGTITGLQNASGLAHLDIGSQRPAEPPGTSSCLRIDVDSLWGIAPSLRYLNASGNSLGDDALAQLVALQHLRVLDISGNEIGGASVLAQLLFRLPLLTALRLKGNPLTARSKWREALIMAGVGLEEIDGKPIATHERAFLLQLAAKRAGMRPQATPMGIPARPATTPAVPSLIGEAPPLVSSGSMRHIKIQKDIVSLEGGAEVRSR</sequence>
<dbReference type="KEGG" id="ehx:EMIHUDRAFT_194655"/>
<dbReference type="EnsemblProtists" id="EOD41997">
    <property type="protein sequence ID" value="EOD41997"/>
    <property type="gene ID" value="EMIHUDRAFT_194655"/>
</dbReference>
<evidence type="ECO:0000256" key="1">
    <source>
        <dbReference type="ARBA" id="ARBA00022614"/>
    </source>
</evidence>
<dbReference type="PANTHER" id="PTHR46652">
    <property type="entry name" value="LEUCINE-RICH REPEAT AND IQ DOMAIN-CONTAINING PROTEIN 1-RELATED"/>
    <property type="match status" value="1"/>
</dbReference>
<dbReference type="Proteomes" id="UP000013827">
    <property type="component" value="Unassembled WGS sequence"/>
</dbReference>
<dbReference type="STRING" id="2903.R1E3P9"/>
<dbReference type="PaxDb" id="2903-EOD41997"/>
<organism evidence="3 4">
    <name type="scientific">Emiliania huxleyi (strain CCMP1516)</name>
    <dbReference type="NCBI Taxonomy" id="280463"/>
    <lineage>
        <taxon>Eukaryota</taxon>
        <taxon>Haptista</taxon>
        <taxon>Haptophyta</taxon>
        <taxon>Prymnesiophyceae</taxon>
        <taxon>Isochrysidales</taxon>
        <taxon>Noelaerhabdaceae</taxon>
        <taxon>Emiliania</taxon>
    </lineage>
</organism>
<dbReference type="PANTHER" id="PTHR46652:SF3">
    <property type="entry name" value="LEUCINE-RICH REPEAT-CONTAINING PROTEIN 9"/>
    <property type="match status" value="1"/>
</dbReference>